<feature type="region of interest" description="Disordered" evidence="1">
    <location>
        <begin position="28"/>
        <end position="108"/>
    </location>
</feature>
<name>A0A9D3XGB7_9SAUR</name>
<evidence type="ECO:0000256" key="1">
    <source>
        <dbReference type="SAM" id="MobiDB-lite"/>
    </source>
</evidence>
<evidence type="ECO:0000313" key="2">
    <source>
        <dbReference type="EMBL" id="KAH1179156.1"/>
    </source>
</evidence>
<reference evidence="2" key="1">
    <citation type="submission" date="2021-09" db="EMBL/GenBank/DDBJ databases">
        <title>The genome of Mauremys mutica provides insights into the evolution of semi-aquatic lifestyle.</title>
        <authorList>
            <person name="Gong S."/>
            <person name="Gao Y."/>
        </authorList>
    </citation>
    <scope>NUCLEOTIDE SEQUENCE</scope>
    <source>
        <strain evidence="2">MM-2020</strain>
        <tissue evidence="2">Muscle</tissue>
    </source>
</reference>
<accession>A0A9D3XGB7</accession>
<comment type="caution">
    <text evidence="2">The sequence shown here is derived from an EMBL/GenBank/DDBJ whole genome shotgun (WGS) entry which is preliminary data.</text>
</comment>
<sequence>MSVPTRFGMRLELYFCTLEVYLSVHLKNPKPHRQERPISVSNTEPAWERSSPAEPLGLPGRTAIGGKETSLTSNQENRRVWGDDSLSTHEWHKGHGNTERKLPTSSPGAKCTVQCTVHRFAKSDPVCDG</sequence>
<dbReference type="EMBL" id="JAHDVG010000472">
    <property type="protein sequence ID" value="KAH1179156.1"/>
    <property type="molecule type" value="Genomic_DNA"/>
</dbReference>
<evidence type="ECO:0000313" key="3">
    <source>
        <dbReference type="Proteomes" id="UP000827986"/>
    </source>
</evidence>
<organism evidence="2 3">
    <name type="scientific">Mauremys mutica</name>
    <name type="common">yellowpond turtle</name>
    <dbReference type="NCBI Taxonomy" id="74926"/>
    <lineage>
        <taxon>Eukaryota</taxon>
        <taxon>Metazoa</taxon>
        <taxon>Chordata</taxon>
        <taxon>Craniata</taxon>
        <taxon>Vertebrata</taxon>
        <taxon>Euteleostomi</taxon>
        <taxon>Archelosauria</taxon>
        <taxon>Testudinata</taxon>
        <taxon>Testudines</taxon>
        <taxon>Cryptodira</taxon>
        <taxon>Durocryptodira</taxon>
        <taxon>Testudinoidea</taxon>
        <taxon>Geoemydidae</taxon>
        <taxon>Geoemydinae</taxon>
        <taxon>Mauremys</taxon>
    </lineage>
</organism>
<gene>
    <name evidence="2" type="ORF">KIL84_021739</name>
</gene>
<dbReference type="Proteomes" id="UP000827986">
    <property type="component" value="Unassembled WGS sequence"/>
</dbReference>
<proteinExistence type="predicted"/>
<feature type="compositionally biased region" description="Basic and acidic residues" evidence="1">
    <location>
        <begin position="76"/>
        <end position="102"/>
    </location>
</feature>
<protein>
    <submittedName>
        <fullName evidence="2">Uncharacterized protein</fullName>
    </submittedName>
</protein>
<dbReference type="AlphaFoldDB" id="A0A9D3XGB7"/>
<keyword evidence="3" id="KW-1185">Reference proteome</keyword>